<accession>A0ABT1S4B2</accession>
<reference evidence="2 3" key="1">
    <citation type="submission" date="2022-06" db="EMBL/GenBank/DDBJ databases">
        <title>Isolation of gut microbiota from human fecal samples.</title>
        <authorList>
            <person name="Pamer E.G."/>
            <person name="Barat B."/>
            <person name="Waligurski E."/>
            <person name="Medina S."/>
            <person name="Paddock L."/>
            <person name="Mostad J."/>
        </authorList>
    </citation>
    <scope>NUCLEOTIDE SEQUENCE [LARGE SCALE GENOMIC DNA]</scope>
    <source>
        <strain evidence="2 3">DFI.9.73</strain>
    </source>
</reference>
<keyword evidence="2" id="KW-0808">Transferase</keyword>
<dbReference type="SUPFAM" id="SSF53335">
    <property type="entry name" value="S-adenosyl-L-methionine-dependent methyltransferases"/>
    <property type="match status" value="1"/>
</dbReference>
<evidence type="ECO:0000259" key="1">
    <source>
        <dbReference type="Pfam" id="PF08241"/>
    </source>
</evidence>
<dbReference type="PANTHER" id="PTHR43861:SF1">
    <property type="entry name" value="TRANS-ACONITATE 2-METHYLTRANSFERASE"/>
    <property type="match status" value="1"/>
</dbReference>
<evidence type="ECO:0000313" key="2">
    <source>
        <dbReference type="EMBL" id="MCQ4841786.1"/>
    </source>
</evidence>
<organism evidence="2 3">
    <name type="scientific">Neglectibacter timonensis</name>
    <dbReference type="NCBI Taxonomy" id="1776382"/>
    <lineage>
        <taxon>Bacteria</taxon>
        <taxon>Bacillati</taxon>
        <taxon>Bacillota</taxon>
        <taxon>Clostridia</taxon>
        <taxon>Eubacteriales</taxon>
        <taxon>Oscillospiraceae</taxon>
        <taxon>Neglectibacter</taxon>
    </lineage>
</organism>
<dbReference type="GO" id="GO:0008168">
    <property type="term" value="F:methyltransferase activity"/>
    <property type="evidence" value="ECO:0007669"/>
    <property type="project" value="UniProtKB-KW"/>
</dbReference>
<dbReference type="InterPro" id="IPR029063">
    <property type="entry name" value="SAM-dependent_MTases_sf"/>
</dbReference>
<feature type="domain" description="Methyltransferase type 11" evidence="1">
    <location>
        <begin position="49"/>
        <end position="143"/>
    </location>
</feature>
<protein>
    <submittedName>
        <fullName evidence="2">Class I SAM-dependent methyltransferase</fullName>
    </submittedName>
</protein>
<keyword evidence="3" id="KW-1185">Reference proteome</keyword>
<dbReference type="CDD" id="cd02440">
    <property type="entry name" value="AdoMet_MTases"/>
    <property type="match status" value="1"/>
</dbReference>
<dbReference type="RefSeq" id="WP_187127675.1">
    <property type="nucleotide sequence ID" value="NZ_CABKVV010000012.1"/>
</dbReference>
<name>A0ABT1S4B2_9FIRM</name>
<evidence type="ECO:0000313" key="3">
    <source>
        <dbReference type="Proteomes" id="UP001524473"/>
    </source>
</evidence>
<gene>
    <name evidence="2" type="ORF">NE695_17925</name>
</gene>
<dbReference type="EMBL" id="JANFZH010000077">
    <property type="protein sequence ID" value="MCQ4841786.1"/>
    <property type="molecule type" value="Genomic_DNA"/>
</dbReference>
<comment type="caution">
    <text evidence="2">The sequence shown here is derived from an EMBL/GenBank/DDBJ whole genome shotgun (WGS) entry which is preliminary data.</text>
</comment>
<dbReference type="Proteomes" id="UP001524473">
    <property type="component" value="Unassembled WGS sequence"/>
</dbReference>
<dbReference type="Gene3D" id="3.40.50.150">
    <property type="entry name" value="Vaccinia Virus protein VP39"/>
    <property type="match status" value="1"/>
</dbReference>
<dbReference type="GeneID" id="90531554"/>
<sequence length="275" mass="30878">MVEDNREVYDFYENGAEIGRLERGLGIVEAARTKELLGRFLTPGMSVCDVGGGVGYYASWLAGLGHQVTLIELAPSAVEYARLHQPHPFRALSGDARNLSCVEGESVDAVLLLGPLYHLLEKEDRLLALREAFRVLKPGGLLAAAGISKFSSATWALSTYGVSNRYIDDEDYFNMLREELTSGEHHRPDKFAPRFLTRAYFHTPEQLLQEIGEAGFCRAEPYAVEGCIWFTPDLEEKWSDPGQRRRLLELIRLTERQESLLGMSPHFLVFAEKVA</sequence>
<dbReference type="InterPro" id="IPR013216">
    <property type="entry name" value="Methyltransf_11"/>
</dbReference>
<proteinExistence type="predicted"/>
<dbReference type="Pfam" id="PF08241">
    <property type="entry name" value="Methyltransf_11"/>
    <property type="match status" value="1"/>
</dbReference>
<dbReference type="GO" id="GO:0032259">
    <property type="term" value="P:methylation"/>
    <property type="evidence" value="ECO:0007669"/>
    <property type="project" value="UniProtKB-KW"/>
</dbReference>
<dbReference type="PANTHER" id="PTHR43861">
    <property type="entry name" value="TRANS-ACONITATE 2-METHYLTRANSFERASE-RELATED"/>
    <property type="match status" value="1"/>
</dbReference>
<keyword evidence="2" id="KW-0489">Methyltransferase</keyword>